<evidence type="ECO:0000313" key="2">
    <source>
        <dbReference type="EMBL" id="WVZ96098.1"/>
    </source>
</evidence>
<proteinExistence type="predicted"/>
<dbReference type="Proteomes" id="UP001341281">
    <property type="component" value="Chromosome 10"/>
</dbReference>
<reference evidence="2 3" key="1">
    <citation type="submission" date="2024-02" db="EMBL/GenBank/DDBJ databases">
        <title>High-quality chromosome-scale genome assembly of Pensacola bahiagrass (Paspalum notatum Flugge var. saurae).</title>
        <authorList>
            <person name="Vega J.M."/>
            <person name="Podio M."/>
            <person name="Orjuela J."/>
            <person name="Siena L.A."/>
            <person name="Pessino S.C."/>
            <person name="Combes M.C."/>
            <person name="Mariac C."/>
            <person name="Albertini E."/>
            <person name="Pupilli F."/>
            <person name="Ortiz J.P.A."/>
            <person name="Leblanc O."/>
        </authorList>
    </citation>
    <scope>NUCLEOTIDE SEQUENCE [LARGE SCALE GENOMIC DNA]</scope>
    <source>
        <strain evidence="2">R1</strain>
        <tissue evidence="2">Leaf</tissue>
    </source>
</reference>
<organism evidence="2 3">
    <name type="scientific">Paspalum notatum var. saurae</name>
    <dbReference type="NCBI Taxonomy" id="547442"/>
    <lineage>
        <taxon>Eukaryota</taxon>
        <taxon>Viridiplantae</taxon>
        <taxon>Streptophyta</taxon>
        <taxon>Embryophyta</taxon>
        <taxon>Tracheophyta</taxon>
        <taxon>Spermatophyta</taxon>
        <taxon>Magnoliopsida</taxon>
        <taxon>Liliopsida</taxon>
        <taxon>Poales</taxon>
        <taxon>Poaceae</taxon>
        <taxon>PACMAD clade</taxon>
        <taxon>Panicoideae</taxon>
        <taxon>Andropogonodae</taxon>
        <taxon>Paspaleae</taxon>
        <taxon>Paspalinae</taxon>
        <taxon>Paspalum</taxon>
    </lineage>
</organism>
<name>A0AAQ3URC3_PASNO</name>
<dbReference type="EMBL" id="CP144754">
    <property type="protein sequence ID" value="WVZ96098.1"/>
    <property type="molecule type" value="Genomic_DNA"/>
</dbReference>
<evidence type="ECO:0000313" key="3">
    <source>
        <dbReference type="Proteomes" id="UP001341281"/>
    </source>
</evidence>
<sequence length="68" mass="6944">MAAPERSVVAACWLLRAVTAVAGAASRMCCTAAVQGLQRVAVLRWPLSLGSSAGCSCKPTARRQQAAG</sequence>
<keyword evidence="3" id="KW-1185">Reference proteome</keyword>
<keyword evidence="1" id="KW-0732">Signal</keyword>
<evidence type="ECO:0000256" key="1">
    <source>
        <dbReference type="SAM" id="SignalP"/>
    </source>
</evidence>
<feature type="chain" id="PRO_5042881726" evidence="1">
    <location>
        <begin position="24"/>
        <end position="68"/>
    </location>
</feature>
<gene>
    <name evidence="2" type="ORF">U9M48_041779</name>
</gene>
<feature type="signal peptide" evidence="1">
    <location>
        <begin position="1"/>
        <end position="23"/>
    </location>
</feature>
<accession>A0AAQ3URC3</accession>
<dbReference type="AlphaFoldDB" id="A0AAQ3URC3"/>
<protein>
    <submittedName>
        <fullName evidence="2">Uncharacterized protein</fullName>
    </submittedName>
</protein>